<evidence type="ECO:0000256" key="5">
    <source>
        <dbReference type="ARBA" id="ARBA00023125"/>
    </source>
</evidence>
<dbReference type="InterPro" id="IPR009057">
    <property type="entry name" value="Homeodomain-like_sf"/>
</dbReference>
<evidence type="ECO:0000256" key="7">
    <source>
        <dbReference type="ARBA" id="ARBA00023163"/>
    </source>
</evidence>
<proteinExistence type="predicted"/>
<protein>
    <submittedName>
        <fullName evidence="11">Sigma-54 interaction domain-containing protein</fullName>
    </submittedName>
</protein>
<gene>
    <name evidence="11" type="ORF">ACFOOR_12225</name>
</gene>
<dbReference type="PRINTS" id="PR01590">
    <property type="entry name" value="HTHFIS"/>
</dbReference>
<dbReference type="SMART" id="SM00382">
    <property type="entry name" value="AAA"/>
    <property type="match status" value="1"/>
</dbReference>
<dbReference type="SUPFAM" id="SSF46689">
    <property type="entry name" value="Homeodomain-like"/>
    <property type="match status" value="1"/>
</dbReference>
<dbReference type="InterPro" id="IPR058031">
    <property type="entry name" value="AAA_lid_NorR"/>
</dbReference>
<keyword evidence="3" id="KW-0902">Two-component regulatory system</keyword>
<dbReference type="Pfam" id="PF00158">
    <property type="entry name" value="Sigma54_activat"/>
    <property type="match status" value="1"/>
</dbReference>
<dbReference type="Pfam" id="PF25601">
    <property type="entry name" value="AAA_lid_14"/>
    <property type="match status" value="1"/>
</dbReference>
<dbReference type="PROSITE" id="PS00688">
    <property type="entry name" value="SIGMA54_INTERACT_3"/>
    <property type="match status" value="1"/>
</dbReference>
<dbReference type="Gene3D" id="3.40.50.2300">
    <property type="match status" value="1"/>
</dbReference>
<keyword evidence="5" id="KW-0238">DNA-binding</keyword>
<evidence type="ECO:0000313" key="12">
    <source>
        <dbReference type="Proteomes" id="UP001595379"/>
    </source>
</evidence>
<evidence type="ECO:0000259" key="10">
    <source>
        <dbReference type="PROSITE" id="PS50110"/>
    </source>
</evidence>
<keyword evidence="8" id="KW-0597">Phosphoprotein</keyword>
<dbReference type="SUPFAM" id="SSF52172">
    <property type="entry name" value="CheY-like"/>
    <property type="match status" value="1"/>
</dbReference>
<dbReference type="PROSITE" id="PS50110">
    <property type="entry name" value="RESPONSE_REGULATORY"/>
    <property type="match status" value="1"/>
</dbReference>
<evidence type="ECO:0000256" key="2">
    <source>
        <dbReference type="ARBA" id="ARBA00022840"/>
    </source>
</evidence>
<organism evidence="11 12">
    <name type="scientific">Hyphobacterium vulgare</name>
    <dbReference type="NCBI Taxonomy" id="1736751"/>
    <lineage>
        <taxon>Bacteria</taxon>
        <taxon>Pseudomonadati</taxon>
        <taxon>Pseudomonadota</taxon>
        <taxon>Alphaproteobacteria</taxon>
        <taxon>Maricaulales</taxon>
        <taxon>Maricaulaceae</taxon>
        <taxon>Hyphobacterium</taxon>
    </lineage>
</organism>
<feature type="modified residue" description="4-aspartylphosphate" evidence="8">
    <location>
        <position position="52"/>
    </location>
</feature>
<keyword evidence="1" id="KW-0547">Nucleotide-binding</keyword>
<name>A0ABV6ZZH4_9PROT</name>
<keyword evidence="12" id="KW-1185">Reference proteome</keyword>
<dbReference type="InterPro" id="IPR002078">
    <property type="entry name" value="Sigma_54_int"/>
</dbReference>
<evidence type="ECO:0000259" key="9">
    <source>
        <dbReference type="PROSITE" id="PS50045"/>
    </source>
</evidence>
<evidence type="ECO:0000256" key="4">
    <source>
        <dbReference type="ARBA" id="ARBA00023015"/>
    </source>
</evidence>
<dbReference type="SUPFAM" id="SSF52540">
    <property type="entry name" value="P-loop containing nucleoside triphosphate hydrolases"/>
    <property type="match status" value="1"/>
</dbReference>
<dbReference type="PROSITE" id="PS00676">
    <property type="entry name" value="SIGMA54_INTERACT_2"/>
    <property type="match status" value="1"/>
</dbReference>
<keyword evidence="6" id="KW-0010">Activator</keyword>
<dbReference type="PROSITE" id="PS50045">
    <property type="entry name" value="SIGMA54_INTERACT_4"/>
    <property type="match status" value="1"/>
</dbReference>
<dbReference type="InterPro" id="IPR011006">
    <property type="entry name" value="CheY-like_superfamily"/>
</dbReference>
<evidence type="ECO:0000256" key="1">
    <source>
        <dbReference type="ARBA" id="ARBA00022741"/>
    </source>
</evidence>
<dbReference type="InterPro" id="IPR027417">
    <property type="entry name" value="P-loop_NTPase"/>
</dbReference>
<evidence type="ECO:0000256" key="3">
    <source>
        <dbReference type="ARBA" id="ARBA00023012"/>
    </source>
</evidence>
<dbReference type="InterPro" id="IPR025662">
    <property type="entry name" value="Sigma_54_int_dom_ATP-bd_1"/>
</dbReference>
<dbReference type="Gene3D" id="1.10.10.60">
    <property type="entry name" value="Homeodomain-like"/>
    <property type="match status" value="1"/>
</dbReference>
<keyword evidence="7" id="KW-0804">Transcription</keyword>
<keyword evidence="4" id="KW-0805">Transcription regulation</keyword>
<dbReference type="InterPro" id="IPR002197">
    <property type="entry name" value="HTH_Fis"/>
</dbReference>
<dbReference type="Gene3D" id="3.40.50.300">
    <property type="entry name" value="P-loop containing nucleotide triphosphate hydrolases"/>
    <property type="match status" value="1"/>
</dbReference>
<dbReference type="PANTHER" id="PTHR32071">
    <property type="entry name" value="TRANSCRIPTIONAL REGULATORY PROTEIN"/>
    <property type="match status" value="1"/>
</dbReference>
<evidence type="ECO:0000313" key="11">
    <source>
        <dbReference type="EMBL" id="MFC2926875.1"/>
    </source>
</evidence>
<dbReference type="Pfam" id="PF02954">
    <property type="entry name" value="HTH_8"/>
    <property type="match status" value="1"/>
</dbReference>
<dbReference type="RefSeq" id="WP_343165199.1">
    <property type="nucleotide sequence ID" value="NZ_JBHRSV010000026.1"/>
</dbReference>
<accession>A0ABV6ZZH4</accession>
<dbReference type="InterPro" id="IPR003593">
    <property type="entry name" value="AAA+_ATPase"/>
</dbReference>
<dbReference type="CDD" id="cd00009">
    <property type="entry name" value="AAA"/>
    <property type="match status" value="1"/>
</dbReference>
<dbReference type="PROSITE" id="PS00675">
    <property type="entry name" value="SIGMA54_INTERACT_1"/>
    <property type="match status" value="1"/>
</dbReference>
<comment type="caution">
    <text evidence="11">The sequence shown here is derived from an EMBL/GenBank/DDBJ whole genome shotgun (WGS) entry which is preliminary data.</text>
</comment>
<dbReference type="PANTHER" id="PTHR32071:SF21">
    <property type="entry name" value="TRANSCRIPTIONAL REGULATORY PROTEIN FLGR"/>
    <property type="match status" value="1"/>
</dbReference>
<dbReference type="InterPro" id="IPR025944">
    <property type="entry name" value="Sigma_54_int_dom_CS"/>
</dbReference>
<feature type="domain" description="Sigma-54 factor interaction" evidence="9">
    <location>
        <begin position="120"/>
        <end position="349"/>
    </location>
</feature>
<sequence length="455" mass="48215">MRVLIVGSLGGQLHTATKIAIDRGARVAQVDTVAQATAHLRAGRGADLLMVDASLDIQALIAANAAERITVPVVACGVNIRPEAAAAAIRAGAKEFIPLPPDAELIAAVLEAVADDERPMIARDPAMKQVIELADRIAASDASVLITGESGSGKEVMARYVHSRSKRASKPFVSVNCAAIPENLLESELFGHEKGAFTGAVARRVGKFEEADGGTLLLDEISEMDARLQAKLLRALQEREIDRVGGAQPVKVNIRVLATSNRDLNKAVADGTFREDLLFRLNVVNLALPPLRDRPADILAMAEHFAKKYATANGIGDRPISDAARGALTARPWPGNVRELENTMHRAVLLASGTEIGPEAIRMPDGSLFSGGPAGSVANRAAQAADEVQRTMVGRTVADVEQDLILETLDHCLGNRTHAANILGISIRTLRNKLKLYMEQGITVPAPGDTRAGAA</sequence>
<evidence type="ECO:0000256" key="6">
    <source>
        <dbReference type="ARBA" id="ARBA00023159"/>
    </source>
</evidence>
<dbReference type="InterPro" id="IPR001789">
    <property type="entry name" value="Sig_transdc_resp-reg_receiver"/>
</dbReference>
<dbReference type="SMART" id="SM00448">
    <property type="entry name" value="REC"/>
    <property type="match status" value="1"/>
</dbReference>
<dbReference type="Gene3D" id="1.10.8.60">
    <property type="match status" value="1"/>
</dbReference>
<reference evidence="12" key="1">
    <citation type="journal article" date="2019" name="Int. J. Syst. Evol. Microbiol.">
        <title>The Global Catalogue of Microorganisms (GCM) 10K type strain sequencing project: providing services to taxonomists for standard genome sequencing and annotation.</title>
        <authorList>
            <consortium name="The Broad Institute Genomics Platform"/>
            <consortium name="The Broad Institute Genome Sequencing Center for Infectious Disease"/>
            <person name="Wu L."/>
            <person name="Ma J."/>
        </authorList>
    </citation>
    <scope>NUCLEOTIDE SEQUENCE [LARGE SCALE GENOMIC DNA]</scope>
    <source>
        <strain evidence="12">KCTC 52487</strain>
    </source>
</reference>
<feature type="domain" description="Response regulatory" evidence="10">
    <location>
        <begin position="2"/>
        <end position="114"/>
    </location>
</feature>
<keyword evidence="2" id="KW-0067">ATP-binding</keyword>
<dbReference type="Proteomes" id="UP001595379">
    <property type="component" value="Unassembled WGS sequence"/>
</dbReference>
<dbReference type="InterPro" id="IPR025943">
    <property type="entry name" value="Sigma_54_int_dom_ATP-bd_2"/>
</dbReference>
<evidence type="ECO:0000256" key="8">
    <source>
        <dbReference type="PROSITE-ProRule" id="PRU00169"/>
    </source>
</evidence>
<dbReference type="EMBL" id="JBHRSV010000026">
    <property type="protein sequence ID" value="MFC2926875.1"/>
    <property type="molecule type" value="Genomic_DNA"/>
</dbReference>